<dbReference type="EC" id="2.4.99.28" evidence="14"/>
<evidence type="ECO:0000256" key="1">
    <source>
        <dbReference type="ARBA" id="ARBA00004141"/>
    </source>
</evidence>
<sequence length="365" mass="39258">MKQAKRNSRILLFLTLALATGGFILSSSASLAMLGKRAGMALPFDPSQFLSLVLGVAALLIISRIPYRLWREYALPVFITAVLLTLAVFLPVIGFSHNGARRWLSLGPLSFQPAELLKFAFVIYFASWLSTSRERLATFRLGFIPYFLIIGILGAILFMQPDTGTFLIILTASLAMFIAAGGRLLHLGYLSLVVLASLGLLLIARPYTRERLITFIDRSYDTYGSSYQITQSLIAIGSGGITGRGYGQSIQKFNYLPESIGDSVFAVVGEELGFIGSLALICAFLLFVLFGLKVAACAPDSFGRLLVVGFIIIVAAGAFINIAAMLGIIPLTGVPLTFVSHGGTALFFSLAGMGVALNVSRHQHS</sequence>
<evidence type="ECO:0000256" key="15">
    <source>
        <dbReference type="ARBA" id="ARBA00049902"/>
    </source>
</evidence>
<comment type="similarity">
    <text evidence="11">Belongs to the SEDS family. FtsW subfamily.</text>
</comment>
<feature type="transmembrane region" description="Helical" evidence="16">
    <location>
        <begin position="272"/>
        <end position="292"/>
    </location>
</feature>
<dbReference type="GO" id="GO:0008360">
    <property type="term" value="P:regulation of cell shape"/>
    <property type="evidence" value="ECO:0007669"/>
    <property type="project" value="UniProtKB-KW"/>
</dbReference>
<dbReference type="GO" id="GO:0051301">
    <property type="term" value="P:cell division"/>
    <property type="evidence" value="ECO:0007669"/>
    <property type="project" value="InterPro"/>
</dbReference>
<evidence type="ECO:0000313" key="18">
    <source>
        <dbReference type="Proteomes" id="UP000177090"/>
    </source>
</evidence>
<keyword evidence="6" id="KW-0573">Peptidoglycan synthesis</keyword>
<dbReference type="GO" id="GO:0009252">
    <property type="term" value="P:peptidoglycan biosynthetic process"/>
    <property type="evidence" value="ECO:0007669"/>
    <property type="project" value="UniProtKB-KW"/>
</dbReference>
<comment type="catalytic activity">
    <reaction evidence="15">
        <text>[GlcNAc-(1-&gt;4)-Mur2Ac(oyl-L-Ala-gamma-D-Glu-L-Lys-D-Ala-D-Ala)](n)-di-trans,octa-cis-undecaprenyl diphosphate + beta-D-GlcNAc-(1-&gt;4)-Mur2Ac(oyl-L-Ala-gamma-D-Glu-L-Lys-D-Ala-D-Ala)-di-trans,octa-cis-undecaprenyl diphosphate = [GlcNAc-(1-&gt;4)-Mur2Ac(oyl-L-Ala-gamma-D-Glu-L-Lys-D-Ala-D-Ala)](n+1)-di-trans,octa-cis-undecaprenyl diphosphate + di-trans,octa-cis-undecaprenyl diphosphate + H(+)</text>
        <dbReference type="Rhea" id="RHEA:23708"/>
        <dbReference type="Rhea" id="RHEA-COMP:9602"/>
        <dbReference type="Rhea" id="RHEA-COMP:9603"/>
        <dbReference type="ChEBI" id="CHEBI:15378"/>
        <dbReference type="ChEBI" id="CHEBI:58405"/>
        <dbReference type="ChEBI" id="CHEBI:60033"/>
        <dbReference type="ChEBI" id="CHEBI:78435"/>
        <dbReference type="EC" id="2.4.99.28"/>
    </reaction>
</comment>
<protein>
    <recommendedName>
        <fullName evidence="12">Probable peptidoglycan glycosyltransferase FtsW</fullName>
        <ecNumber evidence="14">2.4.99.28</ecNumber>
    </recommendedName>
    <alternativeName>
        <fullName evidence="13">Cell division protein FtsW</fullName>
    </alternativeName>
    <alternativeName>
        <fullName evidence="10">Cell wall polymerase</fullName>
    </alternativeName>
    <alternativeName>
        <fullName evidence="9">Peptidoglycan polymerase</fullName>
    </alternativeName>
</protein>
<comment type="caution">
    <text evidence="17">The sequence shown here is derived from an EMBL/GenBank/DDBJ whole genome shotgun (WGS) entry which is preliminary data.</text>
</comment>
<dbReference type="GO" id="GO:0032153">
    <property type="term" value="C:cell division site"/>
    <property type="evidence" value="ECO:0007669"/>
    <property type="project" value="TreeGrafter"/>
</dbReference>
<keyword evidence="2" id="KW-0328">Glycosyltransferase</keyword>
<keyword evidence="5" id="KW-0133">Cell shape</keyword>
<dbReference type="Proteomes" id="UP000177090">
    <property type="component" value="Unassembled WGS sequence"/>
</dbReference>
<organism evidence="17 18">
    <name type="scientific">Candidatus Vogelbacteria bacterium RIFOXYD1_FULL_51_18</name>
    <dbReference type="NCBI Taxonomy" id="1802440"/>
    <lineage>
        <taxon>Bacteria</taxon>
        <taxon>Candidatus Vogeliibacteriota</taxon>
    </lineage>
</organism>
<dbReference type="GO" id="GO:0005886">
    <property type="term" value="C:plasma membrane"/>
    <property type="evidence" value="ECO:0007669"/>
    <property type="project" value="TreeGrafter"/>
</dbReference>
<feature type="transmembrane region" description="Helical" evidence="16">
    <location>
        <begin position="74"/>
        <end position="97"/>
    </location>
</feature>
<gene>
    <name evidence="17" type="ORF">A2569_00365</name>
</gene>
<name>A0A1G2QLC1_9BACT</name>
<evidence type="ECO:0000256" key="3">
    <source>
        <dbReference type="ARBA" id="ARBA00022679"/>
    </source>
</evidence>
<keyword evidence="7 16" id="KW-1133">Transmembrane helix</keyword>
<evidence type="ECO:0000256" key="4">
    <source>
        <dbReference type="ARBA" id="ARBA00022692"/>
    </source>
</evidence>
<keyword evidence="3" id="KW-0808">Transferase</keyword>
<feature type="transmembrane region" description="Helical" evidence="16">
    <location>
        <begin position="304"/>
        <end position="332"/>
    </location>
</feature>
<dbReference type="GO" id="GO:0008955">
    <property type="term" value="F:peptidoglycan glycosyltransferase activity"/>
    <property type="evidence" value="ECO:0007669"/>
    <property type="project" value="UniProtKB-EC"/>
</dbReference>
<feature type="transmembrane region" description="Helical" evidence="16">
    <location>
        <begin position="189"/>
        <end position="208"/>
    </location>
</feature>
<evidence type="ECO:0000256" key="12">
    <source>
        <dbReference type="ARBA" id="ARBA00041185"/>
    </source>
</evidence>
<keyword evidence="8 16" id="KW-0472">Membrane</keyword>
<dbReference type="Pfam" id="PF01098">
    <property type="entry name" value="FTSW_RODA_SPOVE"/>
    <property type="match status" value="1"/>
</dbReference>
<proteinExistence type="inferred from homology"/>
<evidence type="ECO:0000256" key="8">
    <source>
        <dbReference type="ARBA" id="ARBA00023136"/>
    </source>
</evidence>
<evidence type="ECO:0000256" key="6">
    <source>
        <dbReference type="ARBA" id="ARBA00022984"/>
    </source>
</evidence>
<dbReference type="AlphaFoldDB" id="A0A1G2QLC1"/>
<feature type="transmembrane region" description="Helical" evidence="16">
    <location>
        <begin position="165"/>
        <end position="182"/>
    </location>
</feature>
<dbReference type="STRING" id="1802440.A2569_00365"/>
<evidence type="ECO:0000256" key="14">
    <source>
        <dbReference type="ARBA" id="ARBA00044770"/>
    </source>
</evidence>
<reference evidence="17 18" key="1">
    <citation type="journal article" date="2016" name="Nat. Commun.">
        <title>Thousands of microbial genomes shed light on interconnected biogeochemical processes in an aquifer system.</title>
        <authorList>
            <person name="Anantharaman K."/>
            <person name="Brown C.T."/>
            <person name="Hug L.A."/>
            <person name="Sharon I."/>
            <person name="Castelle C.J."/>
            <person name="Probst A.J."/>
            <person name="Thomas B.C."/>
            <person name="Singh A."/>
            <person name="Wilkins M.J."/>
            <person name="Karaoz U."/>
            <person name="Brodie E.L."/>
            <person name="Williams K.H."/>
            <person name="Hubbard S.S."/>
            <person name="Banfield J.F."/>
        </authorList>
    </citation>
    <scope>NUCLEOTIDE SEQUENCE [LARGE SCALE GENOMIC DNA]</scope>
</reference>
<evidence type="ECO:0000256" key="10">
    <source>
        <dbReference type="ARBA" id="ARBA00033270"/>
    </source>
</evidence>
<evidence type="ECO:0000256" key="11">
    <source>
        <dbReference type="ARBA" id="ARBA00038053"/>
    </source>
</evidence>
<comment type="subcellular location">
    <subcellularLocation>
        <location evidence="1">Membrane</location>
        <topology evidence="1">Multi-pass membrane protein</topology>
    </subcellularLocation>
</comment>
<keyword evidence="4 16" id="KW-0812">Transmembrane</keyword>
<evidence type="ECO:0000256" key="16">
    <source>
        <dbReference type="SAM" id="Phobius"/>
    </source>
</evidence>
<dbReference type="InterPro" id="IPR001182">
    <property type="entry name" value="FtsW/RodA"/>
</dbReference>
<evidence type="ECO:0000256" key="13">
    <source>
        <dbReference type="ARBA" id="ARBA00041418"/>
    </source>
</evidence>
<dbReference type="PANTHER" id="PTHR30474:SF2">
    <property type="entry name" value="PEPTIDOGLYCAN GLYCOSYLTRANSFERASE FTSW-RELATED"/>
    <property type="match status" value="1"/>
</dbReference>
<feature type="transmembrane region" description="Helical" evidence="16">
    <location>
        <begin position="141"/>
        <end position="159"/>
    </location>
</feature>
<evidence type="ECO:0000256" key="5">
    <source>
        <dbReference type="ARBA" id="ARBA00022960"/>
    </source>
</evidence>
<accession>A0A1G2QLC1</accession>
<feature type="transmembrane region" description="Helical" evidence="16">
    <location>
        <begin position="338"/>
        <end position="359"/>
    </location>
</feature>
<dbReference type="EMBL" id="MHTL01000010">
    <property type="protein sequence ID" value="OHA60721.1"/>
    <property type="molecule type" value="Genomic_DNA"/>
</dbReference>
<evidence type="ECO:0000256" key="7">
    <source>
        <dbReference type="ARBA" id="ARBA00022989"/>
    </source>
</evidence>
<evidence type="ECO:0000256" key="9">
    <source>
        <dbReference type="ARBA" id="ARBA00032370"/>
    </source>
</evidence>
<dbReference type="PANTHER" id="PTHR30474">
    <property type="entry name" value="CELL CYCLE PROTEIN"/>
    <property type="match status" value="1"/>
</dbReference>
<evidence type="ECO:0000256" key="2">
    <source>
        <dbReference type="ARBA" id="ARBA00022676"/>
    </source>
</evidence>
<feature type="transmembrane region" description="Helical" evidence="16">
    <location>
        <begin position="109"/>
        <end position="129"/>
    </location>
</feature>
<evidence type="ECO:0000313" key="17">
    <source>
        <dbReference type="EMBL" id="OHA60721.1"/>
    </source>
</evidence>
<dbReference type="GO" id="GO:0015648">
    <property type="term" value="F:lipid-linked peptidoglycan transporter activity"/>
    <property type="evidence" value="ECO:0007669"/>
    <property type="project" value="TreeGrafter"/>
</dbReference>
<feature type="transmembrane region" description="Helical" evidence="16">
    <location>
        <begin position="48"/>
        <end position="67"/>
    </location>
</feature>